<dbReference type="PROSITE" id="PS00149">
    <property type="entry name" value="SULFATASE_2"/>
    <property type="match status" value="1"/>
</dbReference>
<keyword evidence="2" id="KW-0479">Metal-binding</keyword>
<dbReference type="CDD" id="cd16026">
    <property type="entry name" value="GALNS_like"/>
    <property type="match status" value="1"/>
</dbReference>
<dbReference type="GO" id="GO:0004065">
    <property type="term" value="F:arylsulfatase activity"/>
    <property type="evidence" value="ECO:0007669"/>
    <property type="project" value="TreeGrafter"/>
</dbReference>
<dbReference type="Gene3D" id="3.40.720.10">
    <property type="entry name" value="Alkaline Phosphatase, subunit A"/>
    <property type="match status" value="1"/>
</dbReference>
<dbReference type="InterPro" id="IPR050738">
    <property type="entry name" value="Sulfatase"/>
</dbReference>
<evidence type="ECO:0000259" key="5">
    <source>
        <dbReference type="Pfam" id="PF00884"/>
    </source>
</evidence>
<evidence type="ECO:0000256" key="2">
    <source>
        <dbReference type="ARBA" id="ARBA00022723"/>
    </source>
</evidence>
<dbReference type="InterPro" id="IPR017850">
    <property type="entry name" value="Alkaline_phosphatase_core_sf"/>
</dbReference>
<dbReference type="EMBL" id="FUZU01000003">
    <property type="protein sequence ID" value="SKC83884.1"/>
    <property type="molecule type" value="Genomic_DNA"/>
</dbReference>
<dbReference type="Proteomes" id="UP000190961">
    <property type="component" value="Unassembled WGS sequence"/>
</dbReference>
<keyword evidence="3" id="KW-0378">Hydrolase</keyword>
<dbReference type="AlphaFoldDB" id="A0A1T5M788"/>
<evidence type="ECO:0000313" key="7">
    <source>
        <dbReference type="Proteomes" id="UP000190961"/>
    </source>
</evidence>
<dbReference type="Pfam" id="PF00884">
    <property type="entry name" value="Sulfatase"/>
    <property type="match status" value="1"/>
</dbReference>
<dbReference type="InterPro" id="IPR024607">
    <property type="entry name" value="Sulfatase_CS"/>
</dbReference>
<reference evidence="6 7" key="1">
    <citation type="submission" date="2017-02" db="EMBL/GenBank/DDBJ databases">
        <authorList>
            <person name="Peterson S.W."/>
        </authorList>
    </citation>
    <scope>NUCLEOTIDE SEQUENCE [LARGE SCALE GENOMIC DNA]</scope>
    <source>
        <strain evidence="6 7">DSM 25262</strain>
    </source>
</reference>
<dbReference type="GO" id="GO:0046872">
    <property type="term" value="F:metal ion binding"/>
    <property type="evidence" value="ECO:0007669"/>
    <property type="project" value="UniProtKB-KW"/>
</dbReference>
<dbReference type="PANTHER" id="PTHR42693">
    <property type="entry name" value="ARYLSULFATASE FAMILY MEMBER"/>
    <property type="match status" value="1"/>
</dbReference>
<dbReference type="PANTHER" id="PTHR42693:SF33">
    <property type="entry name" value="ARYLSULFATASE"/>
    <property type="match status" value="1"/>
</dbReference>
<organism evidence="6 7">
    <name type="scientific">Ohtaekwangia koreensis</name>
    <dbReference type="NCBI Taxonomy" id="688867"/>
    <lineage>
        <taxon>Bacteria</taxon>
        <taxon>Pseudomonadati</taxon>
        <taxon>Bacteroidota</taxon>
        <taxon>Cytophagia</taxon>
        <taxon>Cytophagales</taxon>
        <taxon>Fulvivirgaceae</taxon>
        <taxon>Ohtaekwangia</taxon>
    </lineage>
</organism>
<dbReference type="STRING" id="688867.SAMN05660236_4580"/>
<dbReference type="Pfam" id="PF14707">
    <property type="entry name" value="Sulfatase_C"/>
    <property type="match status" value="1"/>
</dbReference>
<dbReference type="SUPFAM" id="SSF53649">
    <property type="entry name" value="Alkaline phosphatase-like"/>
    <property type="match status" value="1"/>
</dbReference>
<keyword evidence="7" id="KW-1185">Reference proteome</keyword>
<sequence>MDRYPGHPGYLSFNGFQYTYIFIATTSMKRSIIHVSRFSYRIFFILSSIFGCLQIRPALSQAPIAKRAISGPNIIIILADDLGYGDLSSFGQTQWETPNIDKLAAEGAKLTQFYAPTPYCAPTRASLLTGLYPIRHGLTSNPNPEKAQNNYQTYRGGDAIGIADNQLLLSEALKASGYATKIIGKWHLGHKPPFFPTRHGFDEYYGIPYSNDMRPVLLMENDKVVEYPVVQTTLTKRYTQQALEYIDKNKDKPFFLYLPHAMPHKPMAVSEEFYTPETKGDLYADAVRELDWSVGEVMKKLAQTGLDENTLVIFVSDNGPWFGGSSGGLRGMKSQNWEGGIRVPFIARWKGHIPAGHVSHEPAGIIDIFPTVGVLAGIKLPKGIVLDGRDITPILTSRANTPHQALFSFYTDKLQTVRSGKWKLHINSPESAKLPSDSTWVDPRSPDGVTILAPFEQARAHQFPGIQTGDDAAPGLLFDLENDPSEQKNVADKYPEIVEKLQKLATAFIQNKGI</sequence>
<keyword evidence="4" id="KW-0106">Calcium</keyword>
<name>A0A1T5M788_9BACT</name>
<evidence type="ECO:0000256" key="3">
    <source>
        <dbReference type="ARBA" id="ARBA00022801"/>
    </source>
</evidence>
<protein>
    <submittedName>
        <fullName evidence="6">Arylsulfatase A</fullName>
    </submittedName>
</protein>
<evidence type="ECO:0000256" key="1">
    <source>
        <dbReference type="ARBA" id="ARBA00008779"/>
    </source>
</evidence>
<evidence type="ECO:0000256" key="4">
    <source>
        <dbReference type="ARBA" id="ARBA00022837"/>
    </source>
</evidence>
<feature type="domain" description="Sulfatase N-terminal" evidence="5">
    <location>
        <begin position="72"/>
        <end position="378"/>
    </location>
</feature>
<comment type="similarity">
    <text evidence="1">Belongs to the sulfatase family.</text>
</comment>
<proteinExistence type="inferred from homology"/>
<gene>
    <name evidence="6" type="ORF">SAMN05660236_4580</name>
</gene>
<accession>A0A1T5M788</accession>
<dbReference type="Gene3D" id="3.30.1120.10">
    <property type="match status" value="1"/>
</dbReference>
<dbReference type="InterPro" id="IPR000917">
    <property type="entry name" value="Sulfatase_N"/>
</dbReference>
<evidence type="ECO:0000313" key="6">
    <source>
        <dbReference type="EMBL" id="SKC83884.1"/>
    </source>
</evidence>